<dbReference type="PROSITE" id="PS51257">
    <property type="entry name" value="PROKAR_LIPOPROTEIN"/>
    <property type="match status" value="1"/>
</dbReference>
<accession>A0AAV2VJC0</accession>
<dbReference type="Pfam" id="PF02368">
    <property type="entry name" value="Big_2"/>
    <property type="match status" value="2"/>
</dbReference>
<dbReference type="Proteomes" id="UP000018211">
    <property type="component" value="Unassembled WGS sequence"/>
</dbReference>
<feature type="chain" id="PRO_5043685428" evidence="1">
    <location>
        <begin position="25"/>
        <end position="854"/>
    </location>
</feature>
<feature type="domain" description="BIG2" evidence="2">
    <location>
        <begin position="402"/>
        <end position="482"/>
    </location>
</feature>
<protein>
    <submittedName>
        <fullName evidence="3">Bacterial Ig-like, group 2</fullName>
    </submittedName>
</protein>
<evidence type="ECO:0000256" key="1">
    <source>
        <dbReference type="SAM" id="SignalP"/>
    </source>
</evidence>
<sequence length="854" mass="92067">MLSKFAGLVGKWMFCVLVVFGVSACGGESAGSSVTPVSKRIVKLEVYVGNGTNSSHQTSLFLNESSDISVIAHFNDQSKQMVTSEVTWVVSDPLVMDIVFGTKMTLKAKYLGRATVNAWYKGLKSDSITVEVKAPQITHIQLSKVSSRSGIGAEISFPLGTQERFSVVSVYEDGKVEDITSKVKWHSTVLDAVEFYPNGSVKSKKIGKTQISAAYSGFDSNSIEIEVTAATLSRLELIPFNQGVPLGTSRSLSVEGVFSDLSKKDLTNSVRWHSDNPAIASVSQGIVKANKQGKAKITASMKGKEVSTEVTVTLAVLQSISVMPNQSQIPAGLKLNFKALGHYSDGQNIDVTNKVIWQTDNPSIASFKGTSLSAIKPGSVKVTAALSLISSESVNVEVTPASLQKLLISAKNNSVPKGNRLQLKAEALYSDNSKVDVTDQTSWSLGSTDFATITSSGLLTALKEGRVSINALFKSLSVKYAVDVTSAVLERIEIKQKNTELYRSISQTVHLNAIGYYSDGSSADVTQSTNWSTPSSNIMVTVSGTVWPVSAGNAQVTASLGHINSLPAGIKVNDADVRQIQVTPSDLSVVQGDWRRLVAEVTLEDGKKVDVSTSANFFANNVWKISDSDVASLVYVIFSAKNVGSTTIHGEFKSKVSGKTISSNSVNVNVKPMRICGGKVNDTHVGNAAAACLKVVEFNGKQFTGTPSKALMDYMGGYSLGADAAEPFGRHYHSVYSESGRWGPKGDFVKFRNNPSLTGVGEAWSFCSKLGHMNFNGRRYWRLATLSELSELRKDGDMHKRFGWPTSSYYWTGSKYTGDEPGERHHALELMLNAFHIYPLNTDGNYISCVSSSQ</sequence>
<proteinExistence type="predicted"/>
<dbReference type="RefSeq" id="WP_022610408.1">
    <property type="nucleotide sequence ID" value="NZ_LK391965.1"/>
</dbReference>
<feature type="domain" description="BIG2" evidence="2">
    <location>
        <begin position="48"/>
        <end position="130"/>
    </location>
</feature>
<feature type="signal peptide" evidence="1">
    <location>
        <begin position="1"/>
        <end position="24"/>
    </location>
</feature>
<reference evidence="3 4" key="1">
    <citation type="journal article" date="2013" name="ISME J.">
        <title>Comparative genomics of pathogenic lineages of Vibrio nigripulchritudo identifies virulence-associated traits.</title>
        <authorList>
            <person name="Goudenege D."/>
            <person name="Labreuche Y."/>
            <person name="Krin E."/>
            <person name="Ansquer D."/>
            <person name="Mangenot S."/>
            <person name="Calteau A."/>
            <person name="Medigue C."/>
            <person name="Mazel D."/>
            <person name="Polz M.F."/>
            <person name="Le Roux F."/>
        </authorList>
    </citation>
    <scope>NUCLEOTIDE SEQUENCE [LARGE SCALE GENOMIC DNA]</scope>
    <source>
        <strain evidence="3 4">SOn1</strain>
    </source>
</reference>
<feature type="domain" description="BIG2" evidence="2">
    <location>
        <begin position="576"/>
        <end position="662"/>
    </location>
</feature>
<dbReference type="SUPFAM" id="SSF49373">
    <property type="entry name" value="Invasin/intimin cell-adhesion fragments"/>
    <property type="match status" value="1"/>
</dbReference>
<evidence type="ECO:0000313" key="3">
    <source>
        <dbReference type="EMBL" id="CCO44611.1"/>
    </source>
</evidence>
<keyword evidence="1" id="KW-0732">Signal</keyword>
<dbReference type="SMART" id="SM00635">
    <property type="entry name" value="BID_2"/>
    <property type="match status" value="6"/>
</dbReference>
<gene>
    <name evidence="3" type="ORF">VIBNISOn1_1180006</name>
</gene>
<dbReference type="InterPro" id="IPR003343">
    <property type="entry name" value="Big_2"/>
</dbReference>
<comment type="caution">
    <text evidence="3">The sequence shown here is derived from an EMBL/GenBank/DDBJ whole genome shotgun (WGS) entry which is preliminary data.</text>
</comment>
<feature type="domain" description="BIG2" evidence="2">
    <location>
        <begin position="231"/>
        <end position="311"/>
    </location>
</feature>
<feature type="domain" description="BIG2" evidence="2">
    <location>
        <begin position="316"/>
        <end position="396"/>
    </location>
</feature>
<dbReference type="InterPro" id="IPR008964">
    <property type="entry name" value="Invasin/intimin_cell_adhesion"/>
</dbReference>
<evidence type="ECO:0000259" key="2">
    <source>
        <dbReference type="SMART" id="SM00635"/>
    </source>
</evidence>
<dbReference type="Gene3D" id="2.60.40.1080">
    <property type="match status" value="7"/>
</dbReference>
<feature type="domain" description="BIG2" evidence="2">
    <location>
        <begin position="488"/>
        <end position="570"/>
    </location>
</feature>
<dbReference type="AlphaFoldDB" id="A0AAV2VJC0"/>
<name>A0AAV2VJC0_9VIBR</name>
<organism evidence="3 4">
    <name type="scientific">Vibrio nigripulchritudo SOn1</name>
    <dbReference type="NCBI Taxonomy" id="1238450"/>
    <lineage>
        <taxon>Bacteria</taxon>
        <taxon>Pseudomonadati</taxon>
        <taxon>Pseudomonadota</taxon>
        <taxon>Gammaproteobacteria</taxon>
        <taxon>Vibrionales</taxon>
        <taxon>Vibrionaceae</taxon>
        <taxon>Vibrio</taxon>
    </lineage>
</organism>
<dbReference type="EMBL" id="CAOF01000022">
    <property type="protein sequence ID" value="CCO44611.1"/>
    <property type="molecule type" value="Genomic_DNA"/>
</dbReference>
<evidence type="ECO:0000313" key="4">
    <source>
        <dbReference type="Proteomes" id="UP000018211"/>
    </source>
</evidence>